<dbReference type="Proteomes" id="UP000076925">
    <property type="component" value="Unassembled WGS sequence"/>
</dbReference>
<gene>
    <name evidence="1" type="ORF">WA1_49405</name>
</gene>
<comment type="caution">
    <text evidence="1">The sequence shown here is derived from an EMBL/GenBank/DDBJ whole genome shotgun (WGS) entry which is preliminary data.</text>
</comment>
<keyword evidence="2" id="KW-1185">Reference proteome</keyword>
<evidence type="ECO:0000313" key="2">
    <source>
        <dbReference type="Proteomes" id="UP000076925"/>
    </source>
</evidence>
<accession>A0A139WQR1</accession>
<organism evidence="1 2">
    <name type="scientific">Scytonema hofmannii PCC 7110</name>
    <dbReference type="NCBI Taxonomy" id="128403"/>
    <lineage>
        <taxon>Bacteria</taxon>
        <taxon>Bacillati</taxon>
        <taxon>Cyanobacteriota</taxon>
        <taxon>Cyanophyceae</taxon>
        <taxon>Nostocales</taxon>
        <taxon>Scytonemataceae</taxon>
        <taxon>Scytonema</taxon>
    </lineage>
</organism>
<evidence type="ECO:0000313" key="1">
    <source>
        <dbReference type="EMBL" id="KYC34757.1"/>
    </source>
</evidence>
<dbReference type="PROSITE" id="PS51257">
    <property type="entry name" value="PROKAR_LIPOPROTEIN"/>
    <property type="match status" value="1"/>
</dbReference>
<reference evidence="1 2" key="1">
    <citation type="journal article" date="2013" name="Genome Biol. Evol.">
        <title>Genomes of Stigonematalean cyanobacteria (subsection V) and the evolution of oxygenic photosynthesis from prokaryotes to plastids.</title>
        <authorList>
            <person name="Dagan T."/>
            <person name="Roettger M."/>
            <person name="Stucken K."/>
            <person name="Landan G."/>
            <person name="Koch R."/>
            <person name="Major P."/>
            <person name="Gould S.B."/>
            <person name="Goremykin V.V."/>
            <person name="Rippka R."/>
            <person name="Tandeau de Marsac N."/>
            <person name="Gugger M."/>
            <person name="Lockhart P.J."/>
            <person name="Allen J.F."/>
            <person name="Brune I."/>
            <person name="Maus I."/>
            <person name="Puhler A."/>
            <person name="Martin W.F."/>
        </authorList>
    </citation>
    <scope>NUCLEOTIDE SEQUENCE [LARGE SCALE GENOMIC DNA]</scope>
    <source>
        <strain evidence="1 2">PCC 7110</strain>
    </source>
</reference>
<dbReference type="STRING" id="128403.WA1_49405"/>
<protein>
    <submittedName>
        <fullName evidence="1">Uncharacterized protein</fullName>
    </submittedName>
</protein>
<dbReference type="EMBL" id="ANNX02000064">
    <property type="protein sequence ID" value="KYC34757.1"/>
    <property type="molecule type" value="Genomic_DNA"/>
</dbReference>
<proteinExistence type="predicted"/>
<dbReference type="AlphaFoldDB" id="A0A139WQR1"/>
<dbReference type="RefSeq" id="WP_017740926.1">
    <property type="nucleotide sequence ID" value="NZ_KQ976355.1"/>
</dbReference>
<sequence length="64" mass="6990">MTARAIFTWSVVFFLLSLLLGSCQLKTQIQPQAGMATVNKPEGGCLVIKSNERLINCTANDYSP</sequence>
<name>A0A139WQR1_9CYAN</name>